<dbReference type="CDD" id="cd06170">
    <property type="entry name" value="LuxR_C_like"/>
    <property type="match status" value="1"/>
</dbReference>
<dbReference type="PANTHER" id="PTHR16305">
    <property type="entry name" value="TESTICULAR SOLUBLE ADENYLYL CYCLASE"/>
    <property type="match status" value="1"/>
</dbReference>
<dbReference type="Gene3D" id="1.25.40.10">
    <property type="entry name" value="Tetratricopeptide repeat domain"/>
    <property type="match status" value="1"/>
</dbReference>
<dbReference type="Pfam" id="PF00196">
    <property type="entry name" value="GerE"/>
    <property type="match status" value="1"/>
</dbReference>
<dbReference type="SMART" id="SM00421">
    <property type="entry name" value="HTH_LUXR"/>
    <property type="match status" value="1"/>
</dbReference>
<dbReference type="RefSeq" id="WP_063788526.1">
    <property type="nucleotide sequence ID" value="NZ_LGKG01000148.1"/>
</dbReference>
<gene>
    <name evidence="4" type="ORF">ADL29_24025</name>
</gene>
<dbReference type="PRINTS" id="PR00038">
    <property type="entry name" value="HTHLUXR"/>
</dbReference>
<dbReference type="InterPro" id="IPR016032">
    <property type="entry name" value="Sig_transdc_resp-reg_C-effctor"/>
</dbReference>
<evidence type="ECO:0000259" key="3">
    <source>
        <dbReference type="PROSITE" id="PS50043"/>
    </source>
</evidence>
<name>A0A0N0XT43_9ACTN</name>
<keyword evidence="1" id="KW-0547">Nucleotide-binding</keyword>
<feature type="domain" description="HTH luxR-type" evidence="3">
    <location>
        <begin position="868"/>
        <end position="933"/>
    </location>
</feature>
<dbReference type="PROSITE" id="PS00622">
    <property type="entry name" value="HTH_LUXR_1"/>
    <property type="match status" value="1"/>
</dbReference>
<keyword evidence="2" id="KW-0067">ATP-binding</keyword>
<dbReference type="InterPro" id="IPR000792">
    <property type="entry name" value="Tscrpt_reg_LuxR_C"/>
</dbReference>
<dbReference type="EMBL" id="LGKG01000148">
    <property type="protein sequence ID" value="KPC61354.1"/>
    <property type="molecule type" value="Genomic_DNA"/>
</dbReference>
<evidence type="ECO:0000313" key="4">
    <source>
        <dbReference type="EMBL" id="KPC61354.1"/>
    </source>
</evidence>
<reference evidence="5" key="1">
    <citation type="submission" date="2015-07" db="EMBL/GenBank/DDBJ databases">
        <authorList>
            <person name="Ju K.-S."/>
            <person name="Doroghazi J.R."/>
            <person name="Metcalf W.W."/>
        </authorList>
    </citation>
    <scope>NUCLEOTIDE SEQUENCE [LARGE SCALE GENOMIC DNA]</scope>
    <source>
        <strain evidence="5">NRRL ISP-5002</strain>
    </source>
</reference>
<dbReference type="GO" id="GO:0004016">
    <property type="term" value="F:adenylate cyclase activity"/>
    <property type="evidence" value="ECO:0007669"/>
    <property type="project" value="TreeGrafter"/>
</dbReference>
<dbReference type="InterPro" id="IPR011990">
    <property type="entry name" value="TPR-like_helical_dom_sf"/>
</dbReference>
<dbReference type="PANTHER" id="PTHR16305:SF28">
    <property type="entry name" value="GUANYLATE CYCLASE DOMAIN-CONTAINING PROTEIN"/>
    <property type="match status" value="1"/>
</dbReference>
<keyword evidence="5" id="KW-1185">Reference proteome</keyword>
<organism evidence="4 5">
    <name type="scientific">Streptomyces chattanoogensis</name>
    <dbReference type="NCBI Taxonomy" id="66876"/>
    <lineage>
        <taxon>Bacteria</taxon>
        <taxon>Bacillati</taxon>
        <taxon>Actinomycetota</taxon>
        <taxon>Actinomycetes</taxon>
        <taxon>Kitasatosporales</taxon>
        <taxon>Streptomycetaceae</taxon>
        <taxon>Streptomyces</taxon>
    </lineage>
</organism>
<dbReference type="GO" id="GO:0005737">
    <property type="term" value="C:cytoplasm"/>
    <property type="evidence" value="ECO:0007669"/>
    <property type="project" value="TreeGrafter"/>
</dbReference>
<dbReference type="PATRIC" id="fig|66876.3.peg.5267"/>
<dbReference type="GO" id="GO:0003677">
    <property type="term" value="F:DNA binding"/>
    <property type="evidence" value="ECO:0007669"/>
    <property type="project" value="InterPro"/>
</dbReference>
<dbReference type="Pfam" id="PF13191">
    <property type="entry name" value="AAA_16"/>
    <property type="match status" value="1"/>
</dbReference>
<comment type="caution">
    <text evidence="4">The sequence shown here is derived from an EMBL/GenBank/DDBJ whole genome shotgun (WGS) entry which is preliminary data.</text>
</comment>
<dbReference type="Gene3D" id="1.10.10.10">
    <property type="entry name" value="Winged helix-like DNA-binding domain superfamily/Winged helix DNA-binding domain"/>
    <property type="match status" value="1"/>
</dbReference>
<dbReference type="AlphaFoldDB" id="A0A0N0XT43"/>
<sequence>MNLLASARIVERETEIAALGEMYKAAVEGRGRVVVITGAVASGKTELLAQFTDQAVADGALLLDTTGASAERHWPLGLARRLFAGLPQPSAVRDEVTRLMDDVTEGTGEAELRRLPSLAEAILAPAKDRVMVIAVDDVHLGDDLSLQLLLSLAHRVRSAPVLMVLTASSHLPEGRPALMGELLSQPHCRRLRLQMLSEDAVAGMTAQHAQGPVAEGLAADLYAATGGNPLLVRALLEDHAAHAGEGEAGAAALTRGESYIGAVTETLHRCGPEALALARGTAVLGDGATPALLSRLLALPTRVIEAGARGLAHNGLFRNGRFRDEAGARAVLDAVPEAELARLHHHAAVLLRNDGAAASDVARHLVRTTPQGDEWTVPVLREAAEYALLDGDSDVARDCLTLAQDYCTGEQERIAVQVRLADVLWRSNPSALGEHLSALVPEMTQERLTPDELIVCLGYLIWGGWMDQAAAVLDVLERSATWSSAEQREALGVGRQWLVMISPGHRTAAPGGPPEVSAAFPEVSVTSEPLGGTAYIAHQHAASAVSAALSGNAPRKAVSLATRVLQRFRLGDGYVWPLAFALIALVYAGSSDLALTWCDRLLGECDERYGLTWQALLTAVRGEIALRQGDLVKAAGQAESALTLLPRQAWGTAAYFPLSTLVLAYTEMGRHDDAMELLNHTAPERHLDTLPGLHFRRARGRWYLATGRFHAALGDFLTCGDLMRRWKVDAPELVPWRIDAADAWLAISEPKKALALAEEQRALSPDRERGMVLRALGTAGTGRERLGALEEAVDILRNGGDRVQLAMALGELGRGYRAAGDVHRGRMFAHKAWHTAKLCGAEPLCQRLFPGDTAPDNRLEISGQGAGSPNSAEALTGAEARVAVLAAHGHTNREIAAKLYVTVSTVEQHLTRIYRKLQVQRRRDLPKTLSSSVGGLCADL</sequence>
<dbReference type="Proteomes" id="UP000037982">
    <property type="component" value="Unassembled WGS sequence"/>
</dbReference>
<proteinExistence type="predicted"/>
<dbReference type="SUPFAM" id="SSF52540">
    <property type="entry name" value="P-loop containing nucleoside triphosphate hydrolases"/>
    <property type="match status" value="1"/>
</dbReference>
<dbReference type="GO" id="GO:0005524">
    <property type="term" value="F:ATP binding"/>
    <property type="evidence" value="ECO:0007669"/>
    <property type="project" value="UniProtKB-KW"/>
</dbReference>
<evidence type="ECO:0000256" key="1">
    <source>
        <dbReference type="ARBA" id="ARBA00022741"/>
    </source>
</evidence>
<dbReference type="SUPFAM" id="SSF46894">
    <property type="entry name" value="C-terminal effector domain of the bipartite response regulators"/>
    <property type="match status" value="1"/>
</dbReference>
<dbReference type="PROSITE" id="PS50043">
    <property type="entry name" value="HTH_LUXR_2"/>
    <property type="match status" value="1"/>
</dbReference>
<dbReference type="SUPFAM" id="SSF48452">
    <property type="entry name" value="TPR-like"/>
    <property type="match status" value="1"/>
</dbReference>
<dbReference type="InterPro" id="IPR036388">
    <property type="entry name" value="WH-like_DNA-bd_sf"/>
</dbReference>
<dbReference type="InterPro" id="IPR041664">
    <property type="entry name" value="AAA_16"/>
</dbReference>
<evidence type="ECO:0000313" key="5">
    <source>
        <dbReference type="Proteomes" id="UP000037982"/>
    </source>
</evidence>
<accession>A0A0N0XT43</accession>
<protein>
    <recommendedName>
        <fullName evidence="3">HTH luxR-type domain-containing protein</fullName>
    </recommendedName>
</protein>
<evidence type="ECO:0000256" key="2">
    <source>
        <dbReference type="ARBA" id="ARBA00022840"/>
    </source>
</evidence>
<dbReference type="InterPro" id="IPR027417">
    <property type="entry name" value="P-loop_NTPase"/>
</dbReference>
<dbReference type="GO" id="GO:0006355">
    <property type="term" value="P:regulation of DNA-templated transcription"/>
    <property type="evidence" value="ECO:0007669"/>
    <property type="project" value="InterPro"/>
</dbReference>